<dbReference type="AlphaFoldDB" id="A0A086J461"/>
<dbReference type="GeneID" id="77676058"/>
<dbReference type="RefSeq" id="XP_052905484.1">
    <property type="nucleotide sequence ID" value="XM_053048724.1"/>
</dbReference>
<dbReference type="Proteomes" id="UP000054524">
    <property type="component" value="Unassembled WGS sequence"/>
</dbReference>
<evidence type="ECO:0000256" key="1">
    <source>
        <dbReference type="SAM" id="Coils"/>
    </source>
</evidence>
<evidence type="ECO:0000256" key="3">
    <source>
        <dbReference type="SAM" id="Phobius"/>
    </source>
</evidence>
<evidence type="ECO:0000256" key="2">
    <source>
        <dbReference type="SAM" id="MobiDB-lite"/>
    </source>
</evidence>
<feature type="transmembrane region" description="Helical" evidence="3">
    <location>
        <begin position="21"/>
        <end position="41"/>
    </location>
</feature>
<keyword evidence="1" id="KW-0175">Coiled coil</keyword>
<protein>
    <submittedName>
        <fullName evidence="4">Uncharacterized protein</fullName>
    </submittedName>
</protein>
<comment type="caution">
    <text evidence="4">The sequence shown here is derived from an EMBL/GenBank/DDBJ whole genome shotgun (WGS) entry which is preliminary data.</text>
</comment>
<keyword evidence="3" id="KW-0472">Membrane</keyword>
<gene>
    <name evidence="4" type="ORF">NESG_01085</name>
</gene>
<evidence type="ECO:0000313" key="5">
    <source>
        <dbReference type="Proteomes" id="UP000054524"/>
    </source>
</evidence>
<keyword evidence="3" id="KW-0812">Transmembrane</keyword>
<keyword evidence="5" id="KW-1185">Reference proteome</keyword>
<feature type="compositionally biased region" description="Polar residues" evidence="2">
    <location>
        <begin position="457"/>
        <end position="481"/>
    </location>
</feature>
<feature type="coiled-coil region" evidence="1">
    <location>
        <begin position="225"/>
        <end position="275"/>
    </location>
</feature>
<proteinExistence type="predicted"/>
<evidence type="ECO:0000313" key="4">
    <source>
        <dbReference type="EMBL" id="KFG26929.1"/>
    </source>
</evidence>
<dbReference type="EMBL" id="AKIJ01000002">
    <property type="protein sequence ID" value="KFG26929.1"/>
    <property type="molecule type" value="Genomic_DNA"/>
</dbReference>
<accession>A0A086J461</accession>
<dbReference type="HOGENOM" id="CLU_009683_4_0_1"/>
<feature type="non-terminal residue" evidence="4">
    <location>
        <position position="679"/>
    </location>
</feature>
<sequence length="679" mass="78893">MRMKTHECLYKRKNSQISIKLLAKVLLIGTLMGVQNVFGLLPIEEMEDVLKELLDKYKKNNTESYAIWLLSPIMLYLHKEIDTLHNVRFNPRYINEQTAVPDKENILQNIDRTNDTVREEDSEGNELPKSTVDHYSALINMFPSPDGKVRIHPKKGCKDSFTSFLRSEHVKEYAHSILAILLLRAEGVPVPLRIENEESTCPKLTWTNECNPEESFSVPICTTSMEGQESNSSSEEANIKKINRKLLQTIKYFLNAEFSQELKESIAQQESVEKENYWENEFTETPAWLIQLYIYYYLETKKNAIDFYDEVAEKLRFCMDVFIQDSSYKDIIMVFFKKLIIRQNTKPSILKWWKEVKWIKNVVEAVKEPQLHPFKDNSQLPAKKTVQEKSEENNKGNNEENNEENIQSKEGLISSDIESVLLTLLCCFVYNPKTDKYNVEQIPHAQEEVKNLFGMPSKNTSTTSDSSEPCGNPDIGTTPSNNIPVIQLREEMPQEVWSKWSEIIQNIVEGDENISYITVENNKRVIQPNILNILIIMIKLTGMDYDENITRIQKYRDRLQDPKLMRNDDLVKSLESEIANYAEEIFSQMGKEFLSDETPADEGLVSSTPSKNEREIYVFFKKYNTQMVSDKNHLDEYIIIHYATEDRAEPIIICSMRPEKVYLGIGKCFIILDIPKDSY</sequence>
<feature type="region of interest" description="Disordered" evidence="2">
    <location>
        <begin position="454"/>
        <end position="481"/>
    </location>
</feature>
<feature type="compositionally biased region" description="Basic and acidic residues" evidence="2">
    <location>
        <begin position="385"/>
        <end position="398"/>
    </location>
</feature>
<keyword evidence="3" id="KW-1133">Transmembrane helix</keyword>
<organism evidence="4 5">
    <name type="scientific">Nematocida ausubeli (strain ATCC PRA-371 / ERTm2)</name>
    <name type="common">Nematode killer fungus</name>
    <dbReference type="NCBI Taxonomy" id="1913371"/>
    <lineage>
        <taxon>Eukaryota</taxon>
        <taxon>Fungi</taxon>
        <taxon>Fungi incertae sedis</taxon>
        <taxon>Microsporidia</taxon>
        <taxon>Nematocida</taxon>
    </lineage>
</organism>
<feature type="region of interest" description="Disordered" evidence="2">
    <location>
        <begin position="374"/>
        <end position="405"/>
    </location>
</feature>
<reference evidence="4 5" key="1">
    <citation type="journal article" date="2014" name="Genome Announc.">
        <title>Genome Sequence of the Microsporidian Species Nematocida sp1 Strain ERTm6 (ATCC PRA-372).</title>
        <authorList>
            <person name="Bakowski M.A."/>
            <person name="Priest M."/>
            <person name="Young S."/>
            <person name="Cuomo C.A."/>
            <person name="Troemel E.R."/>
        </authorList>
    </citation>
    <scope>NUCLEOTIDE SEQUENCE [LARGE SCALE GENOMIC DNA]</scope>
    <source>
        <strain evidence="4 5">ERTm6</strain>
    </source>
</reference>
<name>A0A086J461_NEMA1</name>